<keyword evidence="16" id="KW-1185">Reference proteome</keyword>
<dbReference type="GO" id="GO:0046872">
    <property type="term" value="F:metal ion binding"/>
    <property type="evidence" value="ECO:0007669"/>
    <property type="project" value="UniProtKB-KW"/>
</dbReference>
<evidence type="ECO:0000259" key="14">
    <source>
        <dbReference type="Pfam" id="PF01292"/>
    </source>
</evidence>
<evidence type="ECO:0000256" key="11">
    <source>
        <dbReference type="ARBA" id="ARBA00023136"/>
    </source>
</evidence>
<dbReference type="InterPro" id="IPR052168">
    <property type="entry name" value="Cytochrome_b561_oxidase"/>
</dbReference>
<evidence type="ECO:0000256" key="8">
    <source>
        <dbReference type="ARBA" id="ARBA00022982"/>
    </source>
</evidence>
<keyword evidence="6 13" id="KW-0812">Transmembrane</keyword>
<dbReference type="GO" id="GO:0009055">
    <property type="term" value="F:electron transfer activity"/>
    <property type="evidence" value="ECO:0007669"/>
    <property type="project" value="InterPro"/>
</dbReference>
<evidence type="ECO:0000256" key="5">
    <source>
        <dbReference type="ARBA" id="ARBA00022617"/>
    </source>
</evidence>
<reference evidence="15 16" key="1">
    <citation type="journal article" date="2010" name="Int. J. Syst. Evol. Microbiol.">
        <title>Reclassification of Herbaspirillum putei as a later heterotypic synonym of Herbaspirillum huttiense, with the description of H. huttiense subsp. huttiense subsp. nov. and H. huttiense subsp. putei subsp. nov., comb. nov., and description of Herbaspirillum aquaticum sp. nov.</title>
        <authorList>
            <person name="Dobritsa A.P."/>
            <person name="Reddy M.C."/>
            <person name="Samadpour M."/>
        </authorList>
    </citation>
    <scope>NUCLEOTIDE SEQUENCE [LARGE SCALE GENOMIC DNA]</scope>
    <source>
        <strain evidence="15 16">IEH 4430</strain>
    </source>
</reference>
<comment type="similarity">
    <text evidence="12">Belongs to the cytochrome b561 family.</text>
</comment>
<evidence type="ECO:0000256" key="12">
    <source>
        <dbReference type="ARBA" id="ARBA00037975"/>
    </source>
</evidence>
<comment type="subcellular location">
    <subcellularLocation>
        <location evidence="2">Cell membrane</location>
        <topology evidence="2">Multi-pass membrane protein</topology>
    </subcellularLocation>
</comment>
<evidence type="ECO:0000256" key="3">
    <source>
        <dbReference type="ARBA" id="ARBA00022448"/>
    </source>
</evidence>
<dbReference type="GO" id="GO:0022904">
    <property type="term" value="P:respiratory electron transport chain"/>
    <property type="evidence" value="ECO:0007669"/>
    <property type="project" value="InterPro"/>
</dbReference>
<dbReference type="GO" id="GO:0005886">
    <property type="term" value="C:plasma membrane"/>
    <property type="evidence" value="ECO:0007669"/>
    <property type="project" value="UniProtKB-SubCell"/>
</dbReference>
<evidence type="ECO:0000313" key="16">
    <source>
        <dbReference type="Proteomes" id="UP000214747"/>
    </source>
</evidence>
<evidence type="ECO:0000256" key="1">
    <source>
        <dbReference type="ARBA" id="ARBA00001970"/>
    </source>
</evidence>
<dbReference type="EMBL" id="NJGV01000005">
    <property type="protein sequence ID" value="OWY35647.1"/>
    <property type="molecule type" value="Genomic_DNA"/>
</dbReference>
<name>A0A225SXC8_9BURK</name>
<dbReference type="GO" id="GO:0020037">
    <property type="term" value="F:heme binding"/>
    <property type="evidence" value="ECO:0007669"/>
    <property type="project" value="TreeGrafter"/>
</dbReference>
<dbReference type="Gene3D" id="1.20.950.20">
    <property type="entry name" value="Transmembrane di-heme cytochromes, Chain C"/>
    <property type="match status" value="1"/>
</dbReference>
<keyword evidence="8" id="KW-0249">Electron transport</keyword>
<gene>
    <name evidence="15" type="ORF">CEJ45_07500</name>
</gene>
<evidence type="ECO:0000256" key="9">
    <source>
        <dbReference type="ARBA" id="ARBA00022989"/>
    </source>
</evidence>
<keyword evidence="11 13" id="KW-0472">Membrane</keyword>
<dbReference type="AlphaFoldDB" id="A0A225SXC8"/>
<feature type="domain" description="Cytochrome b561 bacterial/Ni-hydrogenase" evidence="14">
    <location>
        <begin position="9"/>
        <end position="178"/>
    </location>
</feature>
<evidence type="ECO:0000256" key="7">
    <source>
        <dbReference type="ARBA" id="ARBA00022723"/>
    </source>
</evidence>
<evidence type="ECO:0000256" key="6">
    <source>
        <dbReference type="ARBA" id="ARBA00022692"/>
    </source>
</evidence>
<feature type="transmembrane region" description="Helical" evidence="13">
    <location>
        <begin position="46"/>
        <end position="67"/>
    </location>
</feature>
<protein>
    <submittedName>
        <fullName evidence="15">Cytochrome b</fullName>
    </submittedName>
</protein>
<dbReference type="InterPro" id="IPR016174">
    <property type="entry name" value="Di-haem_cyt_TM"/>
</dbReference>
<comment type="caution">
    <text evidence="15">The sequence shown here is derived from an EMBL/GenBank/DDBJ whole genome shotgun (WGS) entry which is preliminary data.</text>
</comment>
<dbReference type="InterPro" id="IPR011577">
    <property type="entry name" value="Cyt_b561_bac/Ni-Hgenase"/>
</dbReference>
<evidence type="ECO:0000256" key="13">
    <source>
        <dbReference type="SAM" id="Phobius"/>
    </source>
</evidence>
<dbReference type="SUPFAM" id="SSF81342">
    <property type="entry name" value="Transmembrane di-heme cytochromes"/>
    <property type="match status" value="1"/>
</dbReference>
<keyword evidence="4" id="KW-1003">Cell membrane</keyword>
<keyword evidence="3" id="KW-0813">Transport</keyword>
<evidence type="ECO:0000256" key="2">
    <source>
        <dbReference type="ARBA" id="ARBA00004651"/>
    </source>
</evidence>
<evidence type="ECO:0000313" key="15">
    <source>
        <dbReference type="EMBL" id="OWY35647.1"/>
    </source>
</evidence>
<sequence length="182" mass="20098">MSNSIQEQYSPVAKFFHWITVLLIIAQCTIGWTMPDVDDLQSPEGLVSLHISVGLLILLVMLARLVWRLISPAPKPLHTRVTLTVIAAKFVHGGLYLLLAISPILGWMNAAERGWNLSFFGLMQLPAIFPANSDLLATIGDWHIASVWALLALIGLHVCAALYHQIILKDGTLTRMLPSSNR</sequence>
<dbReference type="Pfam" id="PF01292">
    <property type="entry name" value="Ni_hydr_CYTB"/>
    <property type="match status" value="1"/>
</dbReference>
<feature type="transmembrane region" description="Helical" evidence="13">
    <location>
        <begin position="142"/>
        <end position="163"/>
    </location>
</feature>
<dbReference type="Proteomes" id="UP000214747">
    <property type="component" value="Unassembled WGS sequence"/>
</dbReference>
<feature type="transmembrane region" description="Helical" evidence="13">
    <location>
        <begin position="87"/>
        <end position="108"/>
    </location>
</feature>
<keyword evidence="7" id="KW-0479">Metal-binding</keyword>
<dbReference type="PANTHER" id="PTHR30529">
    <property type="entry name" value="CYTOCHROME B561"/>
    <property type="match status" value="1"/>
</dbReference>
<dbReference type="RefSeq" id="WP_050010691.1">
    <property type="nucleotide sequence ID" value="NZ_NJGV01000005.1"/>
</dbReference>
<evidence type="ECO:0000256" key="10">
    <source>
        <dbReference type="ARBA" id="ARBA00023004"/>
    </source>
</evidence>
<keyword evidence="10" id="KW-0408">Iron</keyword>
<evidence type="ECO:0000256" key="4">
    <source>
        <dbReference type="ARBA" id="ARBA00022475"/>
    </source>
</evidence>
<dbReference type="PANTHER" id="PTHR30529:SF1">
    <property type="entry name" value="CYTOCHROME B561 HOMOLOG 2"/>
    <property type="match status" value="1"/>
</dbReference>
<proteinExistence type="inferred from homology"/>
<organism evidence="15 16">
    <name type="scientific">Herbaspirillum aquaticum</name>
    <dbReference type="NCBI Taxonomy" id="568783"/>
    <lineage>
        <taxon>Bacteria</taxon>
        <taxon>Pseudomonadati</taxon>
        <taxon>Pseudomonadota</taxon>
        <taxon>Betaproteobacteria</taxon>
        <taxon>Burkholderiales</taxon>
        <taxon>Oxalobacteraceae</taxon>
        <taxon>Herbaspirillum</taxon>
    </lineage>
</organism>
<feature type="transmembrane region" description="Helical" evidence="13">
    <location>
        <begin position="12"/>
        <end position="34"/>
    </location>
</feature>
<accession>A0A225SXC8</accession>
<comment type="cofactor">
    <cofactor evidence="1">
        <name>heme b</name>
        <dbReference type="ChEBI" id="CHEBI:60344"/>
    </cofactor>
</comment>
<keyword evidence="5" id="KW-0349">Heme</keyword>
<keyword evidence="9 13" id="KW-1133">Transmembrane helix</keyword>